<feature type="compositionally biased region" description="Basic and acidic residues" evidence="2">
    <location>
        <begin position="34"/>
        <end position="59"/>
    </location>
</feature>
<keyword evidence="1" id="KW-0862">Zinc</keyword>
<feature type="compositionally biased region" description="Low complexity" evidence="2">
    <location>
        <begin position="118"/>
        <end position="132"/>
    </location>
</feature>
<evidence type="ECO:0000313" key="4">
    <source>
        <dbReference type="EMBL" id="KAG9328559.1"/>
    </source>
</evidence>
<keyword evidence="1" id="KW-0479">Metal-binding</keyword>
<evidence type="ECO:0000256" key="2">
    <source>
        <dbReference type="SAM" id="MobiDB-lite"/>
    </source>
</evidence>
<dbReference type="GO" id="GO:0008270">
    <property type="term" value="F:zinc ion binding"/>
    <property type="evidence" value="ECO:0007669"/>
    <property type="project" value="UniProtKB-KW"/>
</dbReference>
<dbReference type="EMBL" id="JAFBMS010002093">
    <property type="protein sequence ID" value="KAG9328559.1"/>
    <property type="molecule type" value="Genomic_DNA"/>
</dbReference>
<sequence>MSVYHGVEGDRGSSSMMREGEKAKPEGEVSTCSRDMDGKDTLRSLQKMEDRPEERMIREKLKATCMPAWKHEWLERRSRRGPVVKPIPLRPDGSEAGAEAQAAGSPRSRGHRSPSPGPSSSSSTSSTSSKTSSKSEMRMRRGSPVPFQSGRVTPPRRAPSPDGFSPIAQKKQTTCSCGRGTFCIHVLFVMLRVFQLEPPDPLLWRKTLKNCEVESLFQKYHNRRSSRIKAPSRSTIQKFVSRLSNPHISCTSSTSTSSNESSLKKRGPLRVCPPLRKLPLTGPVVRVPPCVSSSSLKDEEEQMCPICLLDMLDEESLTACEEGCRNKLHHHCMSICESRPRPRPALPFQRAPPMHFWASCPYAMHYEQTSPVDSTVCLQGQPQDQQSQSAPHSDDQRRPPEGDFNLLHYGVQQIPQMYKELAEPWVKVFGIELVGCLFSRNWNIREMALRRLSHDVSGALLLAGGEHPEAAGAAGGCGALAEVVVESCCSVLSLVCADPVYRVYVAALVENPASHAGVHPCHTLSDQTRLQKLLSPVVETILVKCADANSRTSQLSVSTLLELSKGQAGELA</sequence>
<feature type="compositionally biased region" description="Basic and acidic residues" evidence="2">
    <location>
        <begin position="392"/>
        <end position="401"/>
    </location>
</feature>
<feature type="non-terminal residue" evidence="4">
    <location>
        <position position="572"/>
    </location>
</feature>
<protein>
    <recommendedName>
        <fullName evidence="3">SWIM-type domain-containing protein</fullName>
    </recommendedName>
</protein>
<feature type="region of interest" description="Disordered" evidence="2">
    <location>
        <begin position="1"/>
        <end position="59"/>
    </location>
</feature>
<dbReference type="PROSITE" id="PS50966">
    <property type="entry name" value="ZF_SWIM"/>
    <property type="match status" value="1"/>
</dbReference>
<dbReference type="GO" id="GO:0061630">
    <property type="term" value="F:ubiquitin protein ligase activity"/>
    <property type="evidence" value="ECO:0007669"/>
    <property type="project" value="InterPro"/>
</dbReference>
<dbReference type="Pfam" id="PF04434">
    <property type="entry name" value="SWIM"/>
    <property type="match status" value="1"/>
</dbReference>
<dbReference type="Proteomes" id="UP000824540">
    <property type="component" value="Unassembled WGS sequence"/>
</dbReference>
<keyword evidence="5" id="KW-1185">Reference proteome</keyword>
<dbReference type="InterPro" id="IPR039903">
    <property type="entry name" value="Zswim2"/>
</dbReference>
<evidence type="ECO:0000259" key="3">
    <source>
        <dbReference type="PROSITE" id="PS50966"/>
    </source>
</evidence>
<feature type="compositionally biased region" description="Low complexity" evidence="2">
    <location>
        <begin position="379"/>
        <end position="391"/>
    </location>
</feature>
<reference evidence="4" key="1">
    <citation type="thesis" date="2021" institute="BYU ScholarsArchive" country="Provo, UT, USA">
        <title>Applications of and Algorithms for Genome Assembly and Genomic Analyses with an Emphasis on Marine Teleosts.</title>
        <authorList>
            <person name="Pickett B.D."/>
        </authorList>
    </citation>
    <scope>NUCLEOTIDE SEQUENCE</scope>
    <source>
        <strain evidence="4">HI-2016</strain>
    </source>
</reference>
<dbReference type="InterPro" id="IPR007527">
    <property type="entry name" value="Znf_SWIM"/>
</dbReference>
<feature type="domain" description="SWIM-type" evidence="3">
    <location>
        <begin position="164"/>
        <end position="194"/>
    </location>
</feature>
<gene>
    <name evidence="4" type="ORF">JZ751_013005</name>
</gene>
<dbReference type="OrthoDB" id="9362071at2759"/>
<evidence type="ECO:0000313" key="5">
    <source>
        <dbReference type="Proteomes" id="UP000824540"/>
    </source>
</evidence>
<dbReference type="PANTHER" id="PTHR21540">
    <property type="entry name" value="RING FINGER AND SWIM DOMAIN-CONTAINING PROTEIN 2"/>
    <property type="match status" value="1"/>
</dbReference>
<feature type="compositionally biased region" description="Basic and acidic residues" evidence="2">
    <location>
        <begin position="18"/>
        <end position="27"/>
    </location>
</feature>
<feature type="compositionally biased region" description="Low complexity" evidence="2">
    <location>
        <begin position="94"/>
        <end position="107"/>
    </location>
</feature>
<proteinExistence type="predicted"/>
<accession>A0A8T2MJK9</accession>
<comment type="caution">
    <text evidence="4">The sequence shown here is derived from an EMBL/GenBank/DDBJ whole genome shotgun (WGS) entry which is preliminary data.</text>
</comment>
<dbReference type="AlphaFoldDB" id="A0A8T2MJK9"/>
<keyword evidence="1" id="KW-0863">Zinc-finger</keyword>
<organism evidence="4 5">
    <name type="scientific">Albula glossodonta</name>
    <name type="common">roundjaw bonefish</name>
    <dbReference type="NCBI Taxonomy" id="121402"/>
    <lineage>
        <taxon>Eukaryota</taxon>
        <taxon>Metazoa</taxon>
        <taxon>Chordata</taxon>
        <taxon>Craniata</taxon>
        <taxon>Vertebrata</taxon>
        <taxon>Euteleostomi</taxon>
        <taxon>Actinopterygii</taxon>
        <taxon>Neopterygii</taxon>
        <taxon>Teleostei</taxon>
        <taxon>Albuliformes</taxon>
        <taxon>Albulidae</taxon>
        <taxon>Albula</taxon>
    </lineage>
</organism>
<name>A0A8T2MJK9_9TELE</name>
<feature type="region of interest" description="Disordered" evidence="2">
    <location>
        <begin position="71"/>
        <end position="169"/>
    </location>
</feature>
<feature type="region of interest" description="Disordered" evidence="2">
    <location>
        <begin position="375"/>
        <end position="402"/>
    </location>
</feature>
<dbReference type="Pfam" id="PF21040">
    <property type="entry name" value="CEP104-like_TOG"/>
    <property type="match status" value="1"/>
</dbReference>
<evidence type="ECO:0000256" key="1">
    <source>
        <dbReference type="PROSITE-ProRule" id="PRU00325"/>
    </source>
</evidence>
<dbReference type="PANTHER" id="PTHR21540:SF3">
    <property type="entry name" value="E3 UBIQUITIN-PROTEIN LIGASE ZSWIM2"/>
    <property type="match status" value="1"/>
</dbReference>